<accession>A0A1M7SR32</accession>
<dbReference type="GO" id="GO:0009243">
    <property type="term" value="P:O antigen biosynthetic process"/>
    <property type="evidence" value="ECO:0007669"/>
    <property type="project" value="InterPro"/>
</dbReference>
<dbReference type="Gene3D" id="3.90.550.10">
    <property type="entry name" value="Spore Coat Polysaccharide Biosynthesis Protein SpsA, Chain A"/>
    <property type="match status" value="1"/>
</dbReference>
<dbReference type="CDD" id="cd02524">
    <property type="entry name" value="G1P_cytidylyltransferase"/>
    <property type="match status" value="1"/>
</dbReference>
<dbReference type="InterPro" id="IPR005835">
    <property type="entry name" value="NTP_transferase_dom"/>
</dbReference>
<reference evidence="2 3" key="1">
    <citation type="submission" date="2016-12" db="EMBL/GenBank/DDBJ databases">
        <authorList>
            <person name="Song W.-J."/>
            <person name="Kurnit D.M."/>
        </authorList>
    </citation>
    <scope>NUCLEOTIDE SEQUENCE [LARGE SCALE GENOMIC DNA]</scope>
    <source>
        <strain evidence="2 3">DSM 11393</strain>
    </source>
</reference>
<evidence type="ECO:0000313" key="3">
    <source>
        <dbReference type="Proteomes" id="UP000186469"/>
    </source>
</evidence>
<dbReference type="InterPro" id="IPR029044">
    <property type="entry name" value="Nucleotide-diphossugar_trans"/>
</dbReference>
<sequence length="264" mass="30791">MKVVIFCGGKGTRLREETEYKPKPMVEIGGKPIIWYIMERYARFGHKDFVLPLGYKGDVIKQYFYDYKMRNSDFTVDLSSGKSVSHCRQDEQGNEIACTPIDWKVTLCDTGEETQKGGRLKRVAKYIDTERFMVTYGDGVSDVNIDALLDFHIRSGKMGTFTGVRMPSRFGTVQTDDQGNILAWKEKPILNQYTNCGFFVFKREFLDYLTEDESCDLEKEPLERLAKEGQLSMYQHQGFWQCMDTLRDYQLLTQMWEDGKRPWI</sequence>
<evidence type="ECO:0000313" key="2">
    <source>
        <dbReference type="EMBL" id="SHN60949.1"/>
    </source>
</evidence>
<dbReference type="AlphaFoldDB" id="A0A1M7SR32"/>
<dbReference type="SUPFAM" id="SSF53448">
    <property type="entry name" value="Nucleotide-diphospho-sugar transferases"/>
    <property type="match status" value="1"/>
</dbReference>
<dbReference type="OrthoDB" id="9788272at2"/>
<proteinExistence type="predicted"/>
<keyword evidence="2" id="KW-0548">Nucleotidyltransferase</keyword>
<dbReference type="RefSeq" id="WP_072696856.1">
    <property type="nucleotide sequence ID" value="NZ_FRDI01000004.1"/>
</dbReference>
<dbReference type="STRING" id="1121455.SAMN02745728_01173"/>
<evidence type="ECO:0000259" key="1">
    <source>
        <dbReference type="Pfam" id="PF00483"/>
    </source>
</evidence>
<keyword evidence="3" id="KW-1185">Reference proteome</keyword>
<name>A0A1M7SR32_9BACT</name>
<dbReference type="Proteomes" id="UP000186469">
    <property type="component" value="Unassembled WGS sequence"/>
</dbReference>
<dbReference type="PANTHER" id="PTHR47183">
    <property type="entry name" value="GLUCOSE-1-PHOSPHATE CYTIDYLYLTRANSFERASE-RELATED"/>
    <property type="match status" value="1"/>
</dbReference>
<dbReference type="Pfam" id="PF00483">
    <property type="entry name" value="NTP_transferase"/>
    <property type="match status" value="1"/>
</dbReference>
<dbReference type="InterPro" id="IPR046981">
    <property type="entry name" value="G1P_cyt_trans"/>
</dbReference>
<keyword evidence="2" id="KW-0808">Transferase</keyword>
<organism evidence="2 3">
    <name type="scientific">Desulfovibrio litoralis DSM 11393</name>
    <dbReference type="NCBI Taxonomy" id="1121455"/>
    <lineage>
        <taxon>Bacteria</taxon>
        <taxon>Pseudomonadati</taxon>
        <taxon>Thermodesulfobacteriota</taxon>
        <taxon>Desulfovibrionia</taxon>
        <taxon>Desulfovibrionales</taxon>
        <taxon>Desulfovibrionaceae</taxon>
        <taxon>Desulfovibrio</taxon>
    </lineage>
</organism>
<dbReference type="GO" id="GO:0047343">
    <property type="term" value="F:glucose-1-phosphate cytidylyltransferase activity"/>
    <property type="evidence" value="ECO:0007669"/>
    <property type="project" value="InterPro"/>
</dbReference>
<feature type="domain" description="Nucleotidyl transferase" evidence="1">
    <location>
        <begin position="2"/>
        <end position="241"/>
    </location>
</feature>
<protein>
    <submittedName>
        <fullName evidence="2">Glucose-1-phosphate cytidylyltransferase</fullName>
    </submittedName>
</protein>
<dbReference type="EMBL" id="FRDI01000004">
    <property type="protein sequence ID" value="SHN60949.1"/>
    <property type="molecule type" value="Genomic_DNA"/>
</dbReference>
<dbReference type="InterPro" id="IPR013446">
    <property type="entry name" value="G1P_cyt_trans-like"/>
</dbReference>
<dbReference type="NCBIfam" id="TIGR02623">
    <property type="entry name" value="G1P_cyt_trans"/>
    <property type="match status" value="1"/>
</dbReference>
<dbReference type="PANTHER" id="PTHR47183:SF1">
    <property type="entry name" value="GLUCOSE-1-PHOSPHATE CYTIDYLYLTRANSFERASE"/>
    <property type="match status" value="1"/>
</dbReference>
<gene>
    <name evidence="2" type="ORF">SAMN02745728_01173</name>
</gene>